<proteinExistence type="inferred from homology"/>
<organism evidence="3 6">
    <name type="scientific">Teichococcus wenyumeiae</name>
    <dbReference type="NCBI Taxonomy" id="2478470"/>
    <lineage>
        <taxon>Bacteria</taxon>
        <taxon>Pseudomonadati</taxon>
        <taxon>Pseudomonadota</taxon>
        <taxon>Alphaproteobacteria</taxon>
        <taxon>Acetobacterales</taxon>
        <taxon>Roseomonadaceae</taxon>
        <taxon>Roseomonas</taxon>
    </lineage>
</organism>
<dbReference type="InterPro" id="IPR032698">
    <property type="entry name" value="SirB1_N"/>
</dbReference>
<dbReference type="InParanoid" id="A0A3A9JFH2"/>
<keyword evidence="5" id="KW-1185">Reference proteome</keyword>
<dbReference type="FunCoup" id="A0A3A9JFH2">
    <property type="interactions" value="13"/>
</dbReference>
<dbReference type="Gene3D" id="1.25.40.10">
    <property type="entry name" value="Tetratricopeptide repeat domain"/>
    <property type="match status" value="1"/>
</dbReference>
<evidence type="ECO:0000313" key="3">
    <source>
        <dbReference type="EMBL" id="RKK02294.1"/>
    </source>
</evidence>
<name>A0A3A9JFH2_9PROT</name>
<gene>
    <name evidence="3" type="ORF">D6Z83_20450</name>
    <name evidence="4" type="ORF">EBE87_04595</name>
</gene>
<evidence type="ECO:0000313" key="4">
    <source>
        <dbReference type="EMBL" id="RMI26551.1"/>
    </source>
</evidence>
<dbReference type="InterPro" id="IPR011990">
    <property type="entry name" value="TPR-like_helical_dom_sf"/>
</dbReference>
<dbReference type="Proteomes" id="UP000274097">
    <property type="component" value="Unassembled WGS sequence"/>
</dbReference>
<reference evidence="3 6" key="1">
    <citation type="submission" date="2018-09" db="EMBL/GenBank/DDBJ databases">
        <title>Roseomonas sp. nov., isolated from feces of Tibetan antelopes in the Qinghai-Tibet plateau, China.</title>
        <authorList>
            <person name="Tian Z."/>
        </authorList>
    </citation>
    <scope>NUCLEOTIDE SEQUENCE [LARGE SCALE GENOMIC DNA]</scope>
    <source>
        <strain evidence="4 5">Z23</strain>
        <strain evidence="3 6">Z24</strain>
    </source>
</reference>
<dbReference type="AlphaFoldDB" id="A0A3A9JFH2"/>
<comment type="caution">
    <text evidence="3">The sequence shown here is derived from an EMBL/GenBank/DDBJ whole genome shotgun (WGS) entry which is preliminary data.</text>
</comment>
<evidence type="ECO:0000313" key="5">
    <source>
        <dbReference type="Proteomes" id="UP000274097"/>
    </source>
</evidence>
<dbReference type="Pfam" id="PF13369">
    <property type="entry name" value="Transglut_core2"/>
    <property type="match status" value="1"/>
</dbReference>
<evidence type="ECO:0000259" key="2">
    <source>
        <dbReference type="Pfam" id="PF13369"/>
    </source>
</evidence>
<dbReference type="RefSeq" id="WP_120640080.1">
    <property type="nucleotide sequence ID" value="NZ_RAQU01000164.1"/>
</dbReference>
<accession>A0A3A9JFH2</accession>
<dbReference type="SUPFAM" id="SSF48452">
    <property type="entry name" value="TPR-like"/>
    <property type="match status" value="1"/>
</dbReference>
<dbReference type="Proteomes" id="UP000278036">
    <property type="component" value="Unassembled WGS sequence"/>
</dbReference>
<comment type="similarity">
    <text evidence="1">Belongs to the UPF0162 family.</text>
</comment>
<dbReference type="EMBL" id="RFLX01000002">
    <property type="protein sequence ID" value="RMI26551.1"/>
    <property type="molecule type" value="Genomic_DNA"/>
</dbReference>
<dbReference type="OrthoDB" id="232498at2"/>
<protein>
    <recommendedName>
        <fullName evidence="2">Protein SirB1 N-terminal domain-containing protein</fullName>
    </recommendedName>
</protein>
<sequence>MDADSAVAEARAALTAAGQMPDAELDLAGVALQFARIDAPEADWRAAAAHLSDLARQAVAAATADRIADAGDSIRRAEVLASVLARFGYEGDDTTYDDPANANLIRVTQRRRGLPVALGLLWLHVAEAAGWSAYGLDFPGHFLLGLEGRRGATVVDPFHGGLVMEAPALRLLLKRMEGEQAELRPGLLSAVGKRSVLLRLQNNIKLRRLRDGSLDGALACTEDMLRLAPEEAALWREAAVMNQRLDRIGQALTCLERFLSLVPDGEAAARARAMAAELRQRLN</sequence>
<dbReference type="Pfam" id="PF13371">
    <property type="entry name" value="TPR_9"/>
    <property type="match status" value="1"/>
</dbReference>
<evidence type="ECO:0000313" key="6">
    <source>
        <dbReference type="Proteomes" id="UP000278036"/>
    </source>
</evidence>
<feature type="domain" description="Protein SirB1 N-terminal" evidence="2">
    <location>
        <begin position="48"/>
        <end position="201"/>
    </location>
</feature>
<evidence type="ECO:0000256" key="1">
    <source>
        <dbReference type="ARBA" id="ARBA00007100"/>
    </source>
</evidence>
<dbReference type="EMBL" id="RAQU01000164">
    <property type="protein sequence ID" value="RKK02294.1"/>
    <property type="molecule type" value="Genomic_DNA"/>
</dbReference>